<dbReference type="GO" id="GO:0043856">
    <property type="term" value="F:anti-sigma factor antagonist activity"/>
    <property type="evidence" value="ECO:0007669"/>
    <property type="project" value="InterPro"/>
</dbReference>
<protein>
    <recommendedName>
        <fullName evidence="3">Anti-sigma factor antagonist</fullName>
    </recommendedName>
</protein>
<accession>A0A9D2EYI7</accession>
<organism evidence="5 6">
    <name type="scientific">Candidatus Olsenella pullistercoris</name>
    <dbReference type="NCBI Taxonomy" id="2838712"/>
    <lineage>
        <taxon>Bacteria</taxon>
        <taxon>Bacillati</taxon>
        <taxon>Actinomycetota</taxon>
        <taxon>Coriobacteriia</taxon>
        <taxon>Coriobacteriales</taxon>
        <taxon>Atopobiaceae</taxon>
        <taxon>Olsenella</taxon>
    </lineage>
</organism>
<dbReference type="InterPro" id="IPR003658">
    <property type="entry name" value="Anti-sigma_ant"/>
</dbReference>
<dbReference type="Pfam" id="PF13581">
    <property type="entry name" value="HATPase_c_2"/>
    <property type="match status" value="1"/>
</dbReference>
<evidence type="ECO:0000259" key="4">
    <source>
        <dbReference type="PROSITE" id="PS50801"/>
    </source>
</evidence>
<dbReference type="InterPro" id="IPR003594">
    <property type="entry name" value="HATPase_dom"/>
</dbReference>
<evidence type="ECO:0000256" key="3">
    <source>
        <dbReference type="RuleBase" id="RU003749"/>
    </source>
</evidence>
<evidence type="ECO:0000313" key="6">
    <source>
        <dbReference type="Proteomes" id="UP000824062"/>
    </source>
</evidence>
<comment type="caution">
    <text evidence="5">The sequence shown here is derived from an EMBL/GenBank/DDBJ whole genome shotgun (WGS) entry which is preliminary data.</text>
</comment>
<dbReference type="CDD" id="cd16936">
    <property type="entry name" value="HATPase_RsbW-like"/>
    <property type="match status" value="1"/>
</dbReference>
<dbReference type="EMBL" id="DXBM01000018">
    <property type="protein sequence ID" value="HIZ45700.1"/>
    <property type="molecule type" value="Genomic_DNA"/>
</dbReference>
<sequence>MSDTVNIALVPVEGDLDVTSVPALRRRVDRLVARGCRRVIMNMADVSYVDSAGLGLILTEARRLRGVGGLLSLVNVSPQVYHALRRMRVLDHMPVLRAGARRAPSPLDPSVLPAWRMTFRVEATGLAEARGRLGELLARLALTPDEVFDMTLATGEALGNAVDHTCGDGVLVTVAAYPDRVCVEVTDCGEGYEVAEDEELPETGPLAERGRGVRLMRLLADSVSIGRKSSGEGTVVRLVKLFDAPSGPAREADPLTSRPLAL</sequence>
<dbReference type="SUPFAM" id="SSF52091">
    <property type="entry name" value="SpoIIaa-like"/>
    <property type="match status" value="1"/>
</dbReference>
<dbReference type="SUPFAM" id="SSF55874">
    <property type="entry name" value="ATPase domain of HSP90 chaperone/DNA topoisomerase II/histidine kinase"/>
    <property type="match status" value="1"/>
</dbReference>
<proteinExistence type="inferred from homology"/>
<dbReference type="GO" id="GO:0004674">
    <property type="term" value="F:protein serine/threonine kinase activity"/>
    <property type="evidence" value="ECO:0007669"/>
    <property type="project" value="UniProtKB-KW"/>
</dbReference>
<dbReference type="NCBIfam" id="TIGR00377">
    <property type="entry name" value="ant_ant_sig"/>
    <property type="match status" value="1"/>
</dbReference>
<comment type="similarity">
    <text evidence="1 3">Belongs to the anti-sigma-factor antagonist family.</text>
</comment>
<dbReference type="Gene3D" id="3.30.750.24">
    <property type="entry name" value="STAS domain"/>
    <property type="match status" value="1"/>
</dbReference>
<name>A0A9D2EYI7_9ACTN</name>
<dbReference type="PANTHER" id="PTHR35526">
    <property type="entry name" value="ANTI-SIGMA-F FACTOR RSBW-RELATED"/>
    <property type="match status" value="1"/>
</dbReference>
<reference evidence="5" key="2">
    <citation type="submission" date="2021-04" db="EMBL/GenBank/DDBJ databases">
        <authorList>
            <person name="Gilroy R."/>
        </authorList>
    </citation>
    <scope>NUCLEOTIDE SEQUENCE</scope>
    <source>
        <strain evidence="5">ChiHjej12B11-14209</strain>
    </source>
</reference>
<dbReference type="InterPro" id="IPR036513">
    <property type="entry name" value="STAS_dom_sf"/>
</dbReference>
<gene>
    <name evidence="5" type="ORF">IAA19_01600</name>
</gene>
<keyword evidence="2" id="KW-0808">Transferase</keyword>
<reference evidence="5" key="1">
    <citation type="journal article" date="2021" name="PeerJ">
        <title>Extensive microbial diversity within the chicken gut microbiome revealed by metagenomics and culture.</title>
        <authorList>
            <person name="Gilroy R."/>
            <person name="Ravi A."/>
            <person name="Getino M."/>
            <person name="Pursley I."/>
            <person name="Horton D.L."/>
            <person name="Alikhan N.F."/>
            <person name="Baker D."/>
            <person name="Gharbi K."/>
            <person name="Hall N."/>
            <person name="Watson M."/>
            <person name="Adriaenssens E.M."/>
            <person name="Foster-Nyarko E."/>
            <person name="Jarju S."/>
            <person name="Secka A."/>
            <person name="Antonio M."/>
            <person name="Oren A."/>
            <person name="Chaudhuri R.R."/>
            <person name="La Ragione R."/>
            <person name="Hildebrand F."/>
            <person name="Pallen M.J."/>
        </authorList>
    </citation>
    <scope>NUCLEOTIDE SEQUENCE</scope>
    <source>
        <strain evidence="5">ChiHjej12B11-14209</strain>
    </source>
</reference>
<dbReference type="InterPro" id="IPR050267">
    <property type="entry name" value="Anti-sigma-factor_SerPK"/>
</dbReference>
<keyword evidence="2" id="KW-0418">Kinase</keyword>
<dbReference type="Proteomes" id="UP000824062">
    <property type="component" value="Unassembled WGS sequence"/>
</dbReference>
<evidence type="ECO:0000256" key="1">
    <source>
        <dbReference type="ARBA" id="ARBA00009013"/>
    </source>
</evidence>
<dbReference type="Gene3D" id="3.30.565.10">
    <property type="entry name" value="Histidine kinase-like ATPase, C-terminal domain"/>
    <property type="match status" value="1"/>
</dbReference>
<feature type="domain" description="STAS" evidence="4">
    <location>
        <begin position="1"/>
        <end position="91"/>
    </location>
</feature>
<dbReference type="InterPro" id="IPR002645">
    <property type="entry name" value="STAS_dom"/>
</dbReference>
<dbReference type="CDD" id="cd07043">
    <property type="entry name" value="STAS_anti-anti-sigma_factors"/>
    <property type="match status" value="1"/>
</dbReference>
<dbReference type="PROSITE" id="PS50801">
    <property type="entry name" value="STAS"/>
    <property type="match status" value="1"/>
</dbReference>
<dbReference type="InterPro" id="IPR036890">
    <property type="entry name" value="HATPase_C_sf"/>
</dbReference>
<evidence type="ECO:0000256" key="2">
    <source>
        <dbReference type="ARBA" id="ARBA00022527"/>
    </source>
</evidence>
<dbReference type="PANTHER" id="PTHR35526:SF3">
    <property type="entry name" value="ANTI-SIGMA-F FACTOR RSBW"/>
    <property type="match status" value="1"/>
</dbReference>
<evidence type="ECO:0000313" key="5">
    <source>
        <dbReference type="EMBL" id="HIZ45700.1"/>
    </source>
</evidence>
<keyword evidence="2" id="KW-0723">Serine/threonine-protein kinase</keyword>
<dbReference type="AlphaFoldDB" id="A0A9D2EYI7"/>
<dbReference type="Pfam" id="PF01740">
    <property type="entry name" value="STAS"/>
    <property type="match status" value="1"/>
</dbReference>